<gene>
    <name evidence="1" type="ORF">BECKFW1821A_GA0114235_11116</name>
    <name evidence="2" type="ORF">BECKFW1821B_GA0114236_11136</name>
</gene>
<dbReference type="EMBL" id="CAADEW010000111">
    <property type="protein sequence ID" value="VFJ61086.1"/>
    <property type="molecule type" value="Genomic_DNA"/>
</dbReference>
<sequence length="92" mass="11005">MNYVWEEDKNLHNIKKHGISFEDASRIFQGPTLERIDDRFEYGEVRVYAVGVVNGLEITVIYTDRDNDERRIISAWRAEPHERRAYWQHIGI</sequence>
<proteinExistence type="predicted"/>
<protein>
    <submittedName>
        <fullName evidence="2">Uncharacterized protein</fullName>
    </submittedName>
</protein>
<evidence type="ECO:0000313" key="1">
    <source>
        <dbReference type="EMBL" id="VFJ61086.1"/>
    </source>
</evidence>
<accession>A0A450TFZ9</accession>
<dbReference type="InterPro" id="IPR007460">
    <property type="entry name" value="BrnT_toxin"/>
</dbReference>
<dbReference type="AlphaFoldDB" id="A0A450TFZ9"/>
<organism evidence="2">
    <name type="scientific">Candidatus Kentrum sp. FW</name>
    <dbReference type="NCBI Taxonomy" id="2126338"/>
    <lineage>
        <taxon>Bacteria</taxon>
        <taxon>Pseudomonadati</taxon>
        <taxon>Pseudomonadota</taxon>
        <taxon>Gammaproteobacteria</taxon>
        <taxon>Candidatus Kentrum</taxon>
    </lineage>
</organism>
<dbReference type="Pfam" id="PF04365">
    <property type="entry name" value="BrnT_toxin"/>
    <property type="match status" value="1"/>
</dbReference>
<evidence type="ECO:0000313" key="2">
    <source>
        <dbReference type="EMBL" id="VFJ66127.1"/>
    </source>
</evidence>
<reference evidence="2" key="1">
    <citation type="submission" date="2019-02" db="EMBL/GenBank/DDBJ databases">
        <authorList>
            <person name="Gruber-Vodicka R. H."/>
            <person name="Seah K. B. B."/>
        </authorList>
    </citation>
    <scope>NUCLEOTIDE SEQUENCE</scope>
    <source>
        <strain evidence="2">BECK_BZ106</strain>
        <strain evidence="1">BECK_BZ15</strain>
    </source>
</reference>
<dbReference type="Gene3D" id="3.10.450.530">
    <property type="entry name" value="Ribonuclease toxin, BrnT, of type II toxin-antitoxin system"/>
    <property type="match status" value="1"/>
</dbReference>
<dbReference type="EMBL" id="CAADFD010000113">
    <property type="protein sequence ID" value="VFJ66127.1"/>
    <property type="molecule type" value="Genomic_DNA"/>
</dbReference>
<dbReference type="InterPro" id="IPR038573">
    <property type="entry name" value="BrnT_sf"/>
</dbReference>
<name>A0A450TFZ9_9GAMM</name>